<dbReference type="GO" id="GO:0006355">
    <property type="term" value="P:regulation of DNA-templated transcription"/>
    <property type="evidence" value="ECO:0007669"/>
    <property type="project" value="InterPro"/>
</dbReference>
<dbReference type="SUPFAM" id="SSF46689">
    <property type="entry name" value="Homeodomain-like"/>
    <property type="match status" value="1"/>
</dbReference>
<evidence type="ECO:0000256" key="3">
    <source>
        <dbReference type="ARBA" id="ARBA00029540"/>
    </source>
</evidence>
<dbReference type="OrthoDB" id="9802388at2"/>
<dbReference type="PRINTS" id="PR01590">
    <property type="entry name" value="HTHFIS"/>
</dbReference>
<feature type="compositionally biased region" description="Basic and acidic residues" evidence="4">
    <location>
        <begin position="19"/>
        <end position="31"/>
    </location>
</feature>
<dbReference type="STRING" id="247633.GP2143_14726"/>
<feature type="domain" description="DNA binding HTH" evidence="5">
    <location>
        <begin position="73"/>
        <end position="113"/>
    </location>
</feature>
<dbReference type="InterPro" id="IPR002197">
    <property type="entry name" value="HTH_Fis"/>
</dbReference>
<dbReference type="InterPro" id="IPR050207">
    <property type="entry name" value="Trans_regulatory_Fis"/>
</dbReference>
<dbReference type="PRINTS" id="PR01591">
    <property type="entry name" value="DNABINDNGFIS"/>
</dbReference>
<dbReference type="EMBL" id="AAVT01000001">
    <property type="protein sequence ID" value="EAW32519.1"/>
    <property type="molecule type" value="Genomic_DNA"/>
</dbReference>
<proteinExistence type="inferred from homology"/>
<dbReference type="InterPro" id="IPR009057">
    <property type="entry name" value="Homeodomain-like_sf"/>
</dbReference>
<organism evidence="6 7">
    <name type="scientific">marine gamma proteobacterium HTCC2143</name>
    <dbReference type="NCBI Taxonomy" id="247633"/>
    <lineage>
        <taxon>Bacteria</taxon>
        <taxon>Pseudomonadati</taxon>
        <taxon>Pseudomonadota</taxon>
        <taxon>Gammaproteobacteria</taxon>
        <taxon>Cellvibrionales</taxon>
        <taxon>Spongiibacteraceae</taxon>
        <taxon>BD1-7 clade</taxon>
    </lineage>
</organism>
<dbReference type="InterPro" id="IPR005412">
    <property type="entry name" value="Fis_DNA-bd"/>
</dbReference>
<protein>
    <recommendedName>
        <fullName evidence="3">Putative Fis-like DNA-binding protein</fullName>
    </recommendedName>
</protein>
<reference evidence="6 7" key="1">
    <citation type="journal article" date="2010" name="J. Bacteriol.">
        <title>Genome sequence of the oligotrophic marine Gammaproteobacterium HTCC2143, isolated from the Oregon Coast.</title>
        <authorList>
            <person name="Oh H.M."/>
            <person name="Kang I."/>
            <person name="Ferriera S."/>
            <person name="Giovannoni S.J."/>
            <person name="Cho J.C."/>
        </authorList>
    </citation>
    <scope>NUCLEOTIDE SEQUENCE [LARGE SCALE GENOMIC DNA]</scope>
    <source>
        <strain evidence="6 7">HTCC2143</strain>
    </source>
</reference>
<evidence type="ECO:0000256" key="2">
    <source>
        <dbReference type="ARBA" id="ARBA00023125"/>
    </source>
</evidence>
<name>A0Y8R5_9GAMM</name>
<dbReference type="Proteomes" id="UP000004931">
    <property type="component" value="Unassembled WGS sequence"/>
</dbReference>
<dbReference type="Pfam" id="PF02954">
    <property type="entry name" value="HTH_8"/>
    <property type="match status" value="1"/>
</dbReference>
<evidence type="ECO:0000313" key="6">
    <source>
        <dbReference type="EMBL" id="EAW32519.1"/>
    </source>
</evidence>
<sequence length="116" mass="12918">MKNNDTLPGSAPTPVAESVSDHDLTEQDQQKHHLTNAPVAQAQTLRDSVSIALNNYFAHLEGQDVTDVYEMVLSEVEAPLLEEVMKYTRNNQTKASILLGLNRGTLRKKLKQYGLL</sequence>
<dbReference type="NCBIfam" id="NF001659">
    <property type="entry name" value="PRK00430.1"/>
    <property type="match status" value="1"/>
</dbReference>
<keyword evidence="2 6" id="KW-0238">DNA-binding</keyword>
<evidence type="ECO:0000256" key="1">
    <source>
        <dbReference type="ARBA" id="ARBA00008559"/>
    </source>
</evidence>
<dbReference type="Gene3D" id="1.10.10.60">
    <property type="entry name" value="Homeodomain-like"/>
    <property type="match status" value="1"/>
</dbReference>
<dbReference type="eggNOG" id="COG2901">
    <property type="taxonomic scope" value="Bacteria"/>
</dbReference>
<accession>A0Y8R5</accession>
<dbReference type="PANTHER" id="PTHR47918">
    <property type="entry name" value="DNA-BINDING PROTEIN FIS"/>
    <property type="match status" value="1"/>
</dbReference>
<dbReference type="GO" id="GO:0043565">
    <property type="term" value="F:sequence-specific DNA binding"/>
    <property type="evidence" value="ECO:0007669"/>
    <property type="project" value="InterPro"/>
</dbReference>
<keyword evidence="7" id="KW-1185">Reference proteome</keyword>
<comment type="similarity">
    <text evidence="1">Belongs to the transcriptional regulatory Fis family.</text>
</comment>
<evidence type="ECO:0000313" key="7">
    <source>
        <dbReference type="Proteomes" id="UP000004931"/>
    </source>
</evidence>
<dbReference type="AlphaFoldDB" id="A0Y8R5"/>
<gene>
    <name evidence="6" type="ORF">GP2143_14726</name>
</gene>
<dbReference type="PANTHER" id="PTHR47918:SF1">
    <property type="entry name" value="DNA-BINDING PROTEIN FIS"/>
    <property type="match status" value="1"/>
</dbReference>
<feature type="region of interest" description="Disordered" evidence="4">
    <location>
        <begin position="1"/>
        <end position="39"/>
    </location>
</feature>
<evidence type="ECO:0000256" key="4">
    <source>
        <dbReference type="SAM" id="MobiDB-lite"/>
    </source>
</evidence>
<comment type="caution">
    <text evidence="6">The sequence shown here is derived from an EMBL/GenBank/DDBJ whole genome shotgun (WGS) entry which is preliminary data.</text>
</comment>
<evidence type="ECO:0000259" key="5">
    <source>
        <dbReference type="Pfam" id="PF02954"/>
    </source>
</evidence>